<reference evidence="1 2" key="1">
    <citation type="submission" date="2020-04" db="EMBL/GenBank/DDBJ databases">
        <title>The first description of lens atrophy caused by putative novel Shewanella sp. that is a new emerging pathogen for cultured rainbow trout?</title>
        <authorList>
            <person name="Saticioglu I.B."/>
            <person name="Duman M."/>
            <person name="Altun S."/>
        </authorList>
    </citation>
    <scope>NUCLEOTIDE SEQUENCE [LARGE SCALE GENOMIC DNA]</scope>
    <source>
        <strain evidence="1 2">S-1</strain>
    </source>
</reference>
<evidence type="ECO:0000313" key="2">
    <source>
        <dbReference type="Proteomes" id="UP000527352"/>
    </source>
</evidence>
<dbReference type="EMBL" id="JABAEB010000012">
    <property type="protein sequence ID" value="NLQ24726.1"/>
    <property type="molecule type" value="Genomic_DNA"/>
</dbReference>
<dbReference type="PROSITE" id="PS51257">
    <property type="entry name" value="PROKAR_LIPOPROTEIN"/>
    <property type="match status" value="1"/>
</dbReference>
<gene>
    <name evidence="1" type="ORF">HGO26_17800</name>
</gene>
<accession>A0ABX1KR85</accession>
<dbReference type="Proteomes" id="UP000527352">
    <property type="component" value="Unassembled WGS sequence"/>
</dbReference>
<evidence type="ECO:0008006" key="3">
    <source>
        <dbReference type="Google" id="ProtNLM"/>
    </source>
</evidence>
<sequence>MKQFLLPICVCWLLSGCIQPISKLKNDQDIPLDANTGYLLMSVDTNIDLHSIIIGGTKSLKLTEQDLKWGSNYIMVDVPAGDYDINDIKLNRYLKIELTDDMWNFHIEPGKINYIGHLSVDALWSLYSFDGVKAILENQSTSALEYLEVNFPQIYKVRELNYAGPGEDHFFEYARKIKKGSAL</sequence>
<organism evidence="1 2">
    <name type="scientific">Shewanella oncorhynchi</name>
    <dbReference type="NCBI Taxonomy" id="2726434"/>
    <lineage>
        <taxon>Bacteria</taxon>
        <taxon>Pseudomonadati</taxon>
        <taxon>Pseudomonadota</taxon>
        <taxon>Gammaproteobacteria</taxon>
        <taxon>Alteromonadales</taxon>
        <taxon>Shewanellaceae</taxon>
        <taxon>Shewanella</taxon>
    </lineage>
</organism>
<protein>
    <recommendedName>
        <fullName evidence="3">DUF2846 domain-containing protein</fullName>
    </recommendedName>
</protein>
<comment type="caution">
    <text evidence="1">The sequence shown here is derived from an EMBL/GenBank/DDBJ whole genome shotgun (WGS) entry which is preliminary data.</text>
</comment>
<dbReference type="RefSeq" id="WP_168826880.1">
    <property type="nucleotide sequence ID" value="NZ_JABAEB010000012.1"/>
</dbReference>
<evidence type="ECO:0000313" key="1">
    <source>
        <dbReference type="EMBL" id="NLQ24726.1"/>
    </source>
</evidence>
<name>A0ABX1KR85_9GAMM</name>
<keyword evidence="2" id="KW-1185">Reference proteome</keyword>
<proteinExistence type="predicted"/>